<feature type="signal peptide" evidence="1">
    <location>
        <begin position="1"/>
        <end position="23"/>
    </location>
</feature>
<feature type="domain" description="DUF2202" evidence="2">
    <location>
        <begin position="90"/>
        <end position="220"/>
    </location>
</feature>
<dbReference type="EMBL" id="JARAWC010000039">
    <property type="protein sequence ID" value="MDX2965247.1"/>
    <property type="molecule type" value="Genomic_DNA"/>
</dbReference>
<evidence type="ECO:0000259" key="2">
    <source>
        <dbReference type="Pfam" id="PF09968"/>
    </source>
</evidence>
<dbReference type="AlphaFoldDB" id="A0AAP6BIB3"/>
<dbReference type="Proteomes" id="UP001272987">
    <property type="component" value="Unassembled WGS sequence"/>
</dbReference>
<protein>
    <submittedName>
        <fullName evidence="3">DUF2202 domain-containing protein</fullName>
    </submittedName>
</protein>
<keyword evidence="5" id="KW-1185">Reference proteome</keyword>
<name>A0AAP6BIB3_9ACTN</name>
<proteinExistence type="predicted"/>
<dbReference type="Gene3D" id="1.20.1260.10">
    <property type="match status" value="1"/>
</dbReference>
<gene>
    <name evidence="3" type="ORF">PV399_36825</name>
    <name evidence="4" type="ORF">PV666_30250</name>
</gene>
<evidence type="ECO:0000313" key="5">
    <source>
        <dbReference type="Proteomes" id="UP001272987"/>
    </source>
</evidence>
<dbReference type="SUPFAM" id="SSF47240">
    <property type="entry name" value="Ferritin-like"/>
    <property type="match status" value="1"/>
</dbReference>
<dbReference type="Pfam" id="PF09968">
    <property type="entry name" value="DUF2202"/>
    <property type="match status" value="1"/>
</dbReference>
<dbReference type="EMBL" id="JARAWP010000019">
    <property type="protein sequence ID" value="MDX3022137.1"/>
    <property type="molecule type" value="Genomic_DNA"/>
</dbReference>
<dbReference type="Proteomes" id="UP001282288">
    <property type="component" value="Unassembled WGS sequence"/>
</dbReference>
<keyword evidence="1" id="KW-0732">Signal</keyword>
<evidence type="ECO:0000256" key="1">
    <source>
        <dbReference type="SAM" id="SignalP"/>
    </source>
</evidence>
<sequence length="223" mass="23623">MKRNMKIATAVTAGALAIGGLLAVGTAAGTGSSPAPDPTPQQMMTGRQYHAENHGDGMHEARRDGSCTGYTALAPQGTLTAAQKTTLARTAEEEKLAHDLYTAYAVRYDQRIFERIAAAETNHLTAVRTLLDRYDITDPTAGKQAGDFTDPAVRAAYDRLLKQGDSSLDGALTAGRTVESDDIAALHNALAGLTAPDARQVYDNLLAASEGHQAAFDHWIADE</sequence>
<dbReference type="InterPro" id="IPR009078">
    <property type="entry name" value="Ferritin-like_SF"/>
</dbReference>
<comment type="caution">
    <text evidence="3">The sequence shown here is derived from an EMBL/GenBank/DDBJ whole genome shotgun (WGS) entry which is preliminary data.</text>
</comment>
<dbReference type="RefSeq" id="WP_010360016.1">
    <property type="nucleotide sequence ID" value="NZ_BCMK01000008.1"/>
</dbReference>
<dbReference type="GeneID" id="69809353"/>
<dbReference type="InterPro" id="IPR019243">
    <property type="entry name" value="DUF2202"/>
</dbReference>
<dbReference type="CDD" id="cd01048">
    <property type="entry name" value="Ferritin_like_AB2"/>
    <property type="match status" value="1"/>
</dbReference>
<reference evidence="3 5" key="1">
    <citation type="journal article" date="2023" name="Microb. Genom.">
        <title>Mesoterricola silvestris gen. nov., sp. nov., Mesoterricola sediminis sp. nov., Geothrix oryzae sp. nov., Geothrix edaphica sp. nov., Geothrix rubra sp. nov., and Geothrix limicola sp. nov., six novel members of Acidobacteriota isolated from soils.</title>
        <authorList>
            <person name="Weisberg A.J."/>
            <person name="Pearce E."/>
            <person name="Kramer C.G."/>
            <person name="Chang J.H."/>
            <person name="Clarke C.R."/>
        </authorList>
    </citation>
    <scope>NUCLEOTIDE SEQUENCE</scope>
    <source>
        <strain evidence="4 5">NB05-1H</strain>
        <strain evidence="3">NRRL_B-16521</strain>
    </source>
</reference>
<organism evidence="3 6">
    <name type="scientific">Streptomyces acidiscabies</name>
    <dbReference type="NCBI Taxonomy" id="42234"/>
    <lineage>
        <taxon>Bacteria</taxon>
        <taxon>Bacillati</taxon>
        <taxon>Actinomycetota</taxon>
        <taxon>Actinomycetes</taxon>
        <taxon>Kitasatosporales</taxon>
        <taxon>Streptomycetaceae</taxon>
        <taxon>Streptomyces</taxon>
    </lineage>
</organism>
<accession>A0AAP6BIB3</accession>
<evidence type="ECO:0000313" key="3">
    <source>
        <dbReference type="EMBL" id="MDX2965247.1"/>
    </source>
</evidence>
<feature type="chain" id="PRO_5042986026" evidence="1">
    <location>
        <begin position="24"/>
        <end position="223"/>
    </location>
</feature>
<dbReference type="InterPro" id="IPR012347">
    <property type="entry name" value="Ferritin-like"/>
</dbReference>
<evidence type="ECO:0000313" key="6">
    <source>
        <dbReference type="Proteomes" id="UP001282288"/>
    </source>
</evidence>
<evidence type="ECO:0000313" key="4">
    <source>
        <dbReference type="EMBL" id="MDX3022137.1"/>
    </source>
</evidence>